<dbReference type="EMBL" id="NMUH01000107">
    <property type="protein sequence ID" value="MQL71699.1"/>
    <property type="molecule type" value="Genomic_DNA"/>
</dbReference>
<organism evidence="2 3">
    <name type="scientific">Colocasia esculenta</name>
    <name type="common">Wild taro</name>
    <name type="synonym">Arum esculentum</name>
    <dbReference type="NCBI Taxonomy" id="4460"/>
    <lineage>
        <taxon>Eukaryota</taxon>
        <taxon>Viridiplantae</taxon>
        <taxon>Streptophyta</taxon>
        <taxon>Embryophyta</taxon>
        <taxon>Tracheophyta</taxon>
        <taxon>Spermatophyta</taxon>
        <taxon>Magnoliopsida</taxon>
        <taxon>Liliopsida</taxon>
        <taxon>Araceae</taxon>
        <taxon>Aroideae</taxon>
        <taxon>Colocasieae</taxon>
        <taxon>Colocasia</taxon>
    </lineage>
</organism>
<dbReference type="Proteomes" id="UP000652761">
    <property type="component" value="Unassembled WGS sequence"/>
</dbReference>
<evidence type="ECO:0000313" key="3">
    <source>
        <dbReference type="Proteomes" id="UP000652761"/>
    </source>
</evidence>
<name>A0A843TTM7_COLES</name>
<comment type="caution">
    <text evidence="2">The sequence shown here is derived from an EMBL/GenBank/DDBJ whole genome shotgun (WGS) entry which is preliminary data.</text>
</comment>
<reference evidence="2" key="1">
    <citation type="submission" date="2017-07" db="EMBL/GenBank/DDBJ databases">
        <title>Taro Niue Genome Assembly and Annotation.</title>
        <authorList>
            <person name="Atibalentja N."/>
            <person name="Keating K."/>
            <person name="Fields C.J."/>
        </authorList>
    </citation>
    <scope>NUCLEOTIDE SEQUENCE</scope>
    <source>
        <strain evidence="2">Niue_2</strain>
        <tissue evidence="2">Leaf</tissue>
    </source>
</reference>
<feature type="region of interest" description="Disordered" evidence="1">
    <location>
        <begin position="21"/>
        <end position="81"/>
    </location>
</feature>
<proteinExistence type="predicted"/>
<feature type="compositionally biased region" description="Gly residues" evidence="1">
    <location>
        <begin position="24"/>
        <end position="33"/>
    </location>
</feature>
<gene>
    <name evidence="2" type="ORF">Taro_004021</name>
</gene>
<evidence type="ECO:0000313" key="2">
    <source>
        <dbReference type="EMBL" id="MQL71699.1"/>
    </source>
</evidence>
<protein>
    <submittedName>
        <fullName evidence="2">Uncharacterized protein</fullName>
    </submittedName>
</protein>
<sequence>MPQGRKGVVSAFLGGGFLLPEVGGEAGAQGGRGTHCRRRSSHRRYRDPRKGRCPLDPRDLTGQVDPRDLTAQVDPRAKAHI</sequence>
<keyword evidence="3" id="KW-1185">Reference proteome</keyword>
<accession>A0A843TTM7</accession>
<dbReference type="AlphaFoldDB" id="A0A843TTM7"/>
<feature type="compositionally biased region" description="Basic residues" evidence="1">
    <location>
        <begin position="34"/>
        <end position="47"/>
    </location>
</feature>
<evidence type="ECO:0000256" key="1">
    <source>
        <dbReference type="SAM" id="MobiDB-lite"/>
    </source>
</evidence>
<feature type="compositionally biased region" description="Basic and acidic residues" evidence="1">
    <location>
        <begin position="48"/>
        <end position="59"/>
    </location>
</feature>